<dbReference type="SUPFAM" id="SSF47413">
    <property type="entry name" value="lambda repressor-like DNA-binding domains"/>
    <property type="match status" value="1"/>
</dbReference>
<dbReference type="Proteomes" id="UP000035704">
    <property type="component" value="Chromosome"/>
</dbReference>
<gene>
    <name evidence="3" type="ORF">CACET_c26420</name>
</gene>
<protein>
    <submittedName>
        <fullName evidence="3">Putative transcriptional regulator</fullName>
    </submittedName>
</protein>
<dbReference type="PROSITE" id="PS50943">
    <property type="entry name" value="HTH_CROC1"/>
    <property type="match status" value="1"/>
</dbReference>
<evidence type="ECO:0000313" key="4">
    <source>
        <dbReference type="Proteomes" id="UP000035704"/>
    </source>
</evidence>
<organism evidence="3 4">
    <name type="scientific">Clostridium aceticum</name>
    <dbReference type="NCBI Taxonomy" id="84022"/>
    <lineage>
        <taxon>Bacteria</taxon>
        <taxon>Bacillati</taxon>
        <taxon>Bacillota</taxon>
        <taxon>Clostridia</taxon>
        <taxon>Eubacteriales</taxon>
        <taxon>Clostridiaceae</taxon>
        <taxon>Clostridium</taxon>
    </lineage>
</organism>
<dbReference type="PANTHER" id="PTHR46558:SF11">
    <property type="entry name" value="HTH-TYPE TRANSCRIPTIONAL REGULATOR XRE"/>
    <property type="match status" value="1"/>
</dbReference>
<name>A0A0G3WDU7_9CLOT</name>
<dbReference type="EMBL" id="CP009687">
    <property type="protein sequence ID" value="AKL96087.1"/>
    <property type="molecule type" value="Genomic_DNA"/>
</dbReference>
<proteinExistence type="predicted"/>
<dbReference type="PATRIC" id="fig|84022.6.peg.2671"/>
<evidence type="ECO:0000259" key="2">
    <source>
        <dbReference type="PROSITE" id="PS50943"/>
    </source>
</evidence>
<dbReference type="InterPro" id="IPR001387">
    <property type="entry name" value="Cro/C1-type_HTH"/>
</dbReference>
<keyword evidence="4" id="KW-1185">Reference proteome</keyword>
<dbReference type="STRING" id="84022.CACET_c26420"/>
<dbReference type="CDD" id="cd00093">
    <property type="entry name" value="HTH_XRE"/>
    <property type="match status" value="1"/>
</dbReference>
<evidence type="ECO:0000313" key="3">
    <source>
        <dbReference type="EMBL" id="AKL96087.1"/>
    </source>
</evidence>
<dbReference type="PANTHER" id="PTHR46558">
    <property type="entry name" value="TRACRIPTIONAL REGULATORY PROTEIN-RELATED-RELATED"/>
    <property type="match status" value="1"/>
</dbReference>
<sequence length="56" mass="6576">MINMNLKNLRKFYRYTQEEIADKIGVSRQAVAKWENRETISDISNCISRVIWGDIG</sequence>
<dbReference type="InterPro" id="IPR010982">
    <property type="entry name" value="Lambda_DNA-bd_dom_sf"/>
</dbReference>
<dbReference type="GO" id="GO:0003677">
    <property type="term" value="F:DNA binding"/>
    <property type="evidence" value="ECO:0007669"/>
    <property type="project" value="UniProtKB-KW"/>
</dbReference>
<dbReference type="KEGG" id="cace:CACET_c26420"/>
<dbReference type="RefSeq" id="WP_341410282.1">
    <property type="nucleotide sequence ID" value="NZ_CP009687.1"/>
</dbReference>
<dbReference type="Gene3D" id="1.10.260.40">
    <property type="entry name" value="lambda repressor-like DNA-binding domains"/>
    <property type="match status" value="1"/>
</dbReference>
<dbReference type="AlphaFoldDB" id="A0A0G3WDU7"/>
<dbReference type="Pfam" id="PF01381">
    <property type="entry name" value="HTH_3"/>
    <property type="match status" value="1"/>
</dbReference>
<evidence type="ECO:0000256" key="1">
    <source>
        <dbReference type="ARBA" id="ARBA00023125"/>
    </source>
</evidence>
<feature type="domain" description="HTH cro/C1-type" evidence="2">
    <location>
        <begin position="6"/>
        <end position="47"/>
    </location>
</feature>
<accession>A0A0G3WDU7</accession>
<reference evidence="3 4" key="1">
    <citation type="submission" date="2014-10" db="EMBL/GenBank/DDBJ databases">
        <title>Genome sequence of Clostridium aceticum DSM 1496.</title>
        <authorList>
            <person name="Poehlein A."/>
            <person name="Schiel-Bengelsdorf B."/>
            <person name="Gottschalk G."/>
            <person name="Duerre P."/>
            <person name="Daniel R."/>
        </authorList>
    </citation>
    <scope>NUCLEOTIDE SEQUENCE [LARGE SCALE GENOMIC DNA]</scope>
    <source>
        <strain evidence="3 4">DSM 1496</strain>
    </source>
</reference>
<keyword evidence="1" id="KW-0238">DNA-binding</keyword>